<dbReference type="PROSITE" id="PS50887">
    <property type="entry name" value="GGDEF"/>
    <property type="match status" value="1"/>
</dbReference>
<dbReference type="PANTHER" id="PTHR45138:SF9">
    <property type="entry name" value="DIGUANYLATE CYCLASE DGCM-RELATED"/>
    <property type="match status" value="1"/>
</dbReference>
<dbReference type="SMART" id="SM00267">
    <property type="entry name" value="GGDEF"/>
    <property type="match status" value="1"/>
</dbReference>
<dbReference type="InterPro" id="IPR000160">
    <property type="entry name" value="GGDEF_dom"/>
</dbReference>
<evidence type="ECO:0000259" key="5">
    <source>
        <dbReference type="PROSITE" id="PS50887"/>
    </source>
</evidence>
<evidence type="ECO:0000313" key="6">
    <source>
        <dbReference type="EMBL" id="BCS96053.1"/>
    </source>
</evidence>
<feature type="modified residue" description="4-aspartylphosphate" evidence="3">
    <location>
        <position position="55"/>
    </location>
</feature>
<dbReference type="NCBIfam" id="TIGR00254">
    <property type="entry name" value="GGDEF"/>
    <property type="match status" value="1"/>
</dbReference>
<feature type="domain" description="Response regulatory" evidence="4">
    <location>
        <begin position="6"/>
        <end position="119"/>
    </location>
</feature>
<evidence type="ECO:0000259" key="4">
    <source>
        <dbReference type="PROSITE" id="PS50110"/>
    </source>
</evidence>
<reference evidence="6 7" key="1">
    <citation type="submission" date="2021-02" db="EMBL/GenBank/DDBJ databases">
        <title>Complete genome of Desulfoluna sp. strain ASN36.</title>
        <authorList>
            <person name="Takahashi A."/>
            <person name="Kojima H."/>
            <person name="Fukui M."/>
        </authorList>
    </citation>
    <scope>NUCLEOTIDE SEQUENCE [LARGE SCALE GENOMIC DNA]</scope>
    <source>
        <strain evidence="6 7">ASN36</strain>
    </source>
</reference>
<protein>
    <recommendedName>
        <fullName evidence="1">diguanylate cyclase</fullName>
        <ecNumber evidence="1">2.7.7.65</ecNumber>
    </recommendedName>
</protein>
<sequence length="307" mass="34929">MVAMSSIAIVDEDKNVRDSVADYLTLAGFDVVAFASASEALTHLETNPMDIVITDIPLKGTSGFELTDTIKKNFSTDVIILTGYSTGYSYEEAINKGASDFVFKPVRFEELMLRIKRVLHERRLTCERNDMLNRLKRMAVTDPLTRLFNLRYFYNQLEKEIDRFNRYSRPLSLMLLDIDNFKIFNDTYGHLEGDRILVNLGKVIRECLRAMDSGYRFGGEEFTVILPETTVNEGIVVAERIQRAMRDASFSPPSAPEPVITTLSIGLTEYESGEPLKEFVRRADRAMYLSKARGKDLISMLNKNNAE</sequence>
<organism evidence="6 7">
    <name type="scientific">Desulfoluna limicola</name>
    <dbReference type="NCBI Taxonomy" id="2810562"/>
    <lineage>
        <taxon>Bacteria</taxon>
        <taxon>Pseudomonadati</taxon>
        <taxon>Thermodesulfobacteriota</taxon>
        <taxon>Desulfobacteria</taxon>
        <taxon>Desulfobacterales</taxon>
        <taxon>Desulfolunaceae</taxon>
        <taxon>Desulfoluna</taxon>
    </lineage>
</organism>
<dbReference type="InterPro" id="IPR029787">
    <property type="entry name" value="Nucleotide_cyclase"/>
</dbReference>
<dbReference type="PROSITE" id="PS50110">
    <property type="entry name" value="RESPONSE_REGULATORY"/>
    <property type="match status" value="1"/>
</dbReference>
<dbReference type="SMART" id="SM00448">
    <property type="entry name" value="REC"/>
    <property type="match status" value="1"/>
</dbReference>
<dbReference type="PANTHER" id="PTHR45138">
    <property type="entry name" value="REGULATORY COMPONENTS OF SENSORY TRANSDUCTION SYSTEM"/>
    <property type="match status" value="1"/>
</dbReference>
<dbReference type="Pfam" id="PF00072">
    <property type="entry name" value="Response_reg"/>
    <property type="match status" value="1"/>
</dbReference>
<dbReference type="InterPro" id="IPR043128">
    <property type="entry name" value="Rev_trsase/Diguanyl_cyclase"/>
</dbReference>
<dbReference type="InterPro" id="IPR011006">
    <property type="entry name" value="CheY-like_superfamily"/>
</dbReference>
<dbReference type="InterPro" id="IPR050469">
    <property type="entry name" value="Diguanylate_Cyclase"/>
</dbReference>
<keyword evidence="3" id="KW-0597">Phosphoprotein</keyword>
<gene>
    <name evidence="6" type="ORF">DSLASN_16850</name>
</gene>
<evidence type="ECO:0000256" key="2">
    <source>
        <dbReference type="ARBA" id="ARBA00034247"/>
    </source>
</evidence>
<evidence type="ECO:0000256" key="1">
    <source>
        <dbReference type="ARBA" id="ARBA00012528"/>
    </source>
</evidence>
<dbReference type="Pfam" id="PF00990">
    <property type="entry name" value="GGDEF"/>
    <property type="match status" value="1"/>
</dbReference>
<dbReference type="SUPFAM" id="SSF55073">
    <property type="entry name" value="Nucleotide cyclase"/>
    <property type="match status" value="1"/>
</dbReference>
<dbReference type="Gene3D" id="3.30.70.270">
    <property type="match status" value="1"/>
</dbReference>
<dbReference type="InterPro" id="IPR001789">
    <property type="entry name" value="Sig_transdc_resp-reg_receiver"/>
</dbReference>
<evidence type="ECO:0000313" key="7">
    <source>
        <dbReference type="Proteomes" id="UP001320148"/>
    </source>
</evidence>
<keyword evidence="7" id="KW-1185">Reference proteome</keyword>
<proteinExistence type="predicted"/>
<accession>A0ABM7PFN9</accession>
<feature type="domain" description="GGDEF" evidence="5">
    <location>
        <begin position="169"/>
        <end position="303"/>
    </location>
</feature>
<dbReference type="EC" id="2.7.7.65" evidence="1"/>
<dbReference type="Proteomes" id="UP001320148">
    <property type="component" value="Chromosome"/>
</dbReference>
<name>A0ABM7PFN9_9BACT</name>
<comment type="catalytic activity">
    <reaction evidence="2">
        <text>2 GTP = 3',3'-c-di-GMP + 2 diphosphate</text>
        <dbReference type="Rhea" id="RHEA:24898"/>
        <dbReference type="ChEBI" id="CHEBI:33019"/>
        <dbReference type="ChEBI" id="CHEBI:37565"/>
        <dbReference type="ChEBI" id="CHEBI:58805"/>
        <dbReference type="EC" id="2.7.7.65"/>
    </reaction>
</comment>
<dbReference type="Gene3D" id="3.40.50.2300">
    <property type="match status" value="1"/>
</dbReference>
<dbReference type="CDD" id="cd01949">
    <property type="entry name" value="GGDEF"/>
    <property type="match status" value="1"/>
</dbReference>
<dbReference type="EMBL" id="AP024488">
    <property type="protein sequence ID" value="BCS96053.1"/>
    <property type="molecule type" value="Genomic_DNA"/>
</dbReference>
<dbReference type="SUPFAM" id="SSF52172">
    <property type="entry name" value="CheY-like"/>
    <property type="match status" value="1"/>
</dbReference>
<evidence type="ECO:0000256" key="3">
    <source>
        <dbReference type="PROSITE-ProRule" id="PRU00169"/>
    </source>
</evidence>